<evidence type="ECO:0000313" key="2">
    <source>
        <dbReference type="EMBL" id="KAK7472134.1"/>
    </source>
</evidence>
<feature type="compositionally biased region" description="Low complexity" evidence="1">
    <location>
        <begin position="241"/>
        <end position="259"/>
    </location>
</feature>
<gene>
    <name evidence="2" type="ORF">VKT23_000256</name>
</gene>
<reference evidence="2 3" key="1">
    <citation type="submission" date="2024-01" db="EMBL/GenBank/DDBJ databases">
        <title>A draft genome for the cacao thread blight pathogen Marasmiellus scandens.</title>
        <authorList>
            <person name="Baruah I.K."/>
            <person name="Leung J."/>
            <person name="Bukari Y."/>
            <person name="Amoako-Attah I."/>
            <person name="Meinhardt L.W."/>
            <person name="Bailey B.A."/>
            <person name="Cohen S.P."/>
        </authorList>
    </citation>
    <scope>NUCLEOTIDE SEQUENCE [LARGE SCALE GENOMIC DNA]</scope>
    <source>
        <strain evidence="2 3">GH-19</strain>
    </source>
</reference>
<feature type="compositionally biased region" description="Basic residues" evidence="1">
    <location>
        <begin position="200"/>
        <end position="209"/>
    </location>
</feature>
<dbReference type="EMBL" id="JBANRG010000001">
    <property type="protein sequence ID" value="KAK7472134.1"/>
    <property type="molecule type" value="Genomic_DNA"/>
</dbReference>
<sequence>MSISTTNARFATKFEKKAKLFVNKEFPALSVVPKKYCLTFDGDASDLQGSDEYATITAAGAELLSNYINESISPKDYDAHELELVRKVAKKVVMDDAILLRFAQDYIHPELKSDVVYFWFIHLGCNDDDGKGFTAVMEWIIGPLVGAVEQAWYECRRESALHRRRRSQVALSLLPKLKRRIPSSQLTRALGLATRELTTRRRHPLHSPSRRYGMYIPPGTFPSLASPPRRRSARLSGIPLSPSISEAGMSSISSSSPSRSRSDAAQDDDVFSSSGIGSVSAGPSRRRSARLSGLHAVQTLSWIASSASSARLPGWQYHG</sequence>
<name>A0ABR1K3S3_9AGAR</name>
<keyword evidence="3" id="KW-1185">Reference proteome</keyword>
<accession>A0ABR1K3S3</accession>
<dbReference type="Proteomes" id="UP001498398">
    <property type="component" value="Unassembled WGS sequence"/>
</dbReference>
<evidence type="ECO:0000256" key="1">
    <source>
        <dbReference type="SAM" id="MobiDB-lite"/>
    </source>
</evidence>
<feature type="region of interest" description="Disordered" evidence="1">
    <location>
        <begin position="197"/>
        <end position="290"/>
    </location>
</feature>
<organism evidence="2 3">
    <name type="scientific">Marasmiellus scandens</name>
    <dbReference type="NCBI Taxonomy" id="2682957"/>
    <lineage>
        <taxon>Eukaryota</taxon>
        <taxon>Fungi</taxon>
        <taxon>Dikarya</taxon>
        <taxon>Basidiomycota</taxon>
        <taxon>Agaricomycotina</taxon>
        <taxon>Agaricomycetes</taxon>
        <taxon>Agaricomycetidae</taxon>
        <taxon>Agaricales</taxon>
        <taxon>Marasmiineae</taxon>
        <taxon>Omphalotaceae</taxon>
        <taxon>Marasmiellus</taxon>
    </lineage>
</organism>
<evidence type="ECO:0000313" key="3">
    <source>
        <dbReference type="Proteomes" id="UP001498398"/>
    </source>
</evidence>
<proteinExistence type="predicted"/>
<protein>
    <submittedName>
        <fullName evidence="2">Uncharacterized protein</fullName>
    </submittedName>
</protein>
<comment type="caution">
    <text evidence="2">The sequence shown here is derived from an EMBL/GenBank/DDBJ whole genome shotgun (WGS) entry which is preliminary data.</text>
</comment>